<dbReference type="Gene3D" id="3.90.70.10">
    <property type="entry name" value="Cysteine proteinases"/>
    <property type="match status" value="1"/>
</dbReference>
<name>A0A2H0WRP4_9BACT</name>
<feature type="signal peptide" evidence="2">
    <location>
        <begin position="1"/>
        <end position="27"/>
    </location>
</feature>
<evidence type="ECO:0000313" key="3">
    <source>
        <dbReference type="EMBL" id="PIS15326.1"/>
    </source>
</evidence>
<dbReference type="Gene3D" id="6.10.250.3150">
    <property type="match status" value="1"/>
</dbReference>
<evidence type="ECO:0000313" key="4">
    <source>
        <dbReference type="Proteomes" id="UP000231282"/>
    </source>
</evidence>
<feature type="chain" id="PRO_5013735803" description="Peptidase C39-like domain-containing protein" evidence="2">
    <location>
        <begin position="28"/>
        <end position="395"/>
    </location>
</feature>
<feature type="coiled-coil region" evidence="1">
    <location>
        <begin position="156"/>
        <end position="222"/>
    </location>
</feature>
<comment type="caution">
    <text evidence="3">The sequence shown here is derived from an EMBL/GenBank/DDBJ whole genome shotgun (WGS) entry which is preliminary data.</text>
</comment>
<evidence type="ECO:0008006" key="5">
    <source>
        <dbReference type="Google" id="ProtNLM"/>
    </source>
</evidence>
<dbReference type="EMBL" id="PEZH01000010">
    <property type="protein sequence ID" value="PIS15326.1"/>
    <property type="molecule type" value="Genomic_DNA"/>
</dbReference>
<feature type="coiled-coil region" evidence="1">
    <location>
        <begin position="23"/>
        <end position="99"/>
    </location>
</feature>
<reference evidence="4" key="1">
    <citation type="submission" date="2017-09" db="EMBL/GenBank/DDBJ databases">
        <title>Depth-based differentiation of microbial function through sediment-hosted aquifers and enrichment of novel symbionts in the deep terrestrial subsurface.</title>
        <authorList>
            <person name="Probst A.J."/>
            <person name="Ladd B."/>
            <person name="Jarett J.K."/>
            <person name="Geller-Mcgrath D.E."/>
            <person name="Sieber C.M.K."/>
            <person name="Emerson J.B."/>
            <person name="Anantharaman K."/>
            <person name="Thomas B.C."/>
            <person name="Malmstrom R."/>
            <person name="Stieglmeier M."/>
            <person name="Klingl A."/>
            <person name="Woyke T."/>
            <person name="Ryan C.M."/>
            <person name="Banfield J.F."/>
        </authorList>
    </citation>
    <scope>NUCLEOTIDE SEQUENCE [LARGE SCALE GENOMIC DNA]</scope>
</reference>
<proteinExistence type="predicted"/>
<gene>
    <name evidence="3" type="ORF">COT63_00590</name>
</gene>
<sequence>MKKKIWVLLLSFLVLAVLVISPLSVGADEASDLEDKIADLQQKISETQEKKRTLSSQIELTNQKIYLIQLQISQTKNQISTLEEEIEDLSGKIEKLDISLDKVSQILLQRIVETYKKGQLEPSLFLFSADNAGQFLRNYKYIQEVQKHDKMLMLALEEAKQNFDTQKSLKEEKQEKLEELKKQLGEQNTALDLQRKEKEYLLEVTKNDEVRYQQLLAEAQRELSKLLSFTTKRVGVFGSYCAGEFSSGETGWFFSQRDSRWCSSLIGNSDMTIGKVGCLICSTAMVNKSRGVDITPLGVANNPFFFVPGTAYMLWPFPSFVSQHFTGILKSEIDSQLGESNPVIVHLNLGGDGHWIVLIKKDGNDYLINDPWEGPDKRLNDYYSWAVIDRAYTLK</sequence>
<protein>
    <recommendedName>
        <fullName evidence="5">Peptidase C39-like domain-containing protein</fullName>
    </recommendedName>
</protein>
<evidence type="ECO:0000256" key="1">
    <source>
        <dbReference type="SAM" id="Coils"/>
    </source>
</evidence>
<evidence type="ECO:0000256" key="2">
    <source>
        <dbReference type="SAM" id="SignalP"/>
    </source>
</evidence>
<accession>A0A2H0WRP4</accession>
<keyword evidence="2" id="KW-0732">Signal</keyword>
<dbReference type="AlphaFoldDB" id="A0A2H0WRP4"/>
<organism evidence="3 4">
    <name type="scientific">Candidatus Shapirobacteria bacterium CG09_land_8_20_14_0_10_38_17</name>
    <dbReference type="NCBI Taxonomy" id="1974884"/>
    <lineage>
        <taxon>Bacteria</taxon>
        <taxon>Candidatus Shapironibacteriota</taxon>
    </lineage>
</organism>
<dbReference type="Proteomes" id="UP000231282">
    <property type="component" value="Unassembled WGS sequence"/>
</dbReference>
<keyword evidence="1" id="KW-0175">Coiled coil</keyword>